<gene>
    <name evidence="1" type="ORF">PHYBLDRAFT_64417</name>
</gene>
<protein>
    <submittedName>
        <fullName evidence="1">Uncharacterized protein</fullName>
    </submittedName>
</protein>
<name>A0A163ASJ8_PHYB8</name>
<dbReference type="VEuPathDB" id="FungiDB:PHYBLDRAFT_64417"/>
<dbReference type="AlphaFoldDB" id="A0A163ASJ8"/>
<evidence type="ECO:0000313" key="1">
    <source>
        <dbReference type="EMBL" id="OAD75501.1"/>
    </source>
</evidence>
<dbReference type="Proteomes" id="UP000077315">
    <property type="component" value="Unassembled WGS sequence"/>
</dbReference>
<reference evidence="2" key="1">
    <citation type="submission" date="2015-06" db="EMBL/GenBank/DDBJ databases">
        <title>Expansion of signal transduction pathways in fungi by whole-genome duplication.</title>
        <authorList>
            <consortium name="DOE Joint Genome Institute"/>
            <person name="Corrochano L.M."/>
            <person name="Kuo A."/>
            <person name="Marcet-Houben M."/>
            <person name="Polaino S."/>
            <person name="Salamov A."/>
            <person name="Villalobos J.M."/>
            <person name="Alvarez M.I."/>
            <person name="Avalos J."/>
            <person name="Benito E.P."/>
            <person name="Benoit I."/>
            <person name="Burger G."/>
            <person name="Camino L.P."/>
            <person name="Canovas D."/>
            <person name="Cerda-Olmedo E."/>
            <person name="Cheng J.-F."/>
            <person name="Dominguez A."/>
            <person name="Elias M."/>
            <person name="Eslava A.P."/>
            <person name="Glaser F."/>
            <person name="Grimwood J."/>
            <person name="Gutierrez G."/>
            <person name="Heitman J."/>
            <person name="Henrissat B."/>
            <person name="Iturriaga E.A."/>
            <person name="Lang B.F."/>
            <person name="Lavin J.L."/>
            <person name="Lee S."/>
            <person name="Li W."/>
            <person name="Lindquist E."/>
            <person name="Lopez-Garcia S."/>
            <person name="Luque E.M."/>
            <person name="Marcos A.T."/>
            <person name="Martin J."/>
            <person name="McCluskey K."/>
            <person name="Medina H.R."/>
            <person name="Miralles-Duran A."/>
            <person name="Miyazaki A."/>
            <person name="Munoz-Torres E."/>
            <person name="Oguiza J.A."/>
            <person name="Ohm R."/>
            <person name="Olmedo M."/>
            <person name="Orejas M."/>
            <person name="Ortiz-Castellanos L."/>
            <person name="Pisabarro A.G."/>
            <person name="Rodriguez-Romero J."/>
            <person name="Ruiz-Herrera J."/>
            <person name="Ruiz-Vazquez R."/>
            <person name="Sanz C."/>
            <person name="Schackwitz W."/>
            <person name="Schmutz J."/>
            <person name="Shahriari M."/>
            <person name="Shelest E."/>
            <person name="Silva-Franco F."/>
            <person name="Soanes D."/>
            <person name="Syed K."/>
            <person name="Tagua V.G."/>
            <person name="Talbot N.J."/>
            <person name="Thon M."/>
            <person name="De vries R.P."/>
            <person name="Wiebenga A."/>
            <person name="Yadav J.S."/>
            <person name="Braun E.L."/>
            <person name="Baker S."/>
            <person name="Garre V."/>
            <person name="Horwitz B."/>
            <person name="Torres-Martinez S."/>
            <person name="Idnurm A."/>
            <person name="Herrera-Estrella A."/>
            <person name="Gabaldon T."/>
            <person name="Grigoriev I.V."/>
        </authorList>
    </citation>
    <scope>NUCLEOTIDE SEQUENCE [LARGE SCALE GENOMIC DNA]</scope>
    <source>
        <strain evidence="2">NRRL 1555(-)</strain>
    </source>
</reference>
<dbReference type="GeneID" id="29002196"/>
<keyword evidence="2" id="KW-1185">Reference proteome</keyword>
<accession>A0A163ASJ8</accession>
<dbReference type="EMBL" id="KV440977">
    <property type="protein sequence ID" value="OAD75501.1"/>
    <property type="molecule type" value="Genomic_DNA"/>
</dbReference>
<dbReference type="InParanoid" id="A0A163ASJ8"/>
<proteinExistence type="predicted"/>
<sequence>MPWLLVHNRIIFQAVFLRYVLMKRVDFWSREFSGVFAFCKNKVVNAQGNDYGFDFIWHSRNWDKKTVSCFNWSIQIYGHISVICVSVINKLKIVSKFRISSHDFIDAFWN</sequence>
<dbReference type="RefSeq" id="XP_018293541.1">
    <property type="nucleotide sequence ID" value="XM_018441290.1"/>
</dbReference>
<organism evidence="1 2">
    <name type="scientific">Phycomyces blakesleeanus (strain ATCC 8743b / DSM 1359 / FGSC 10004 / NBRC 33097 / NRRL 1555)</name>
    <dbReference type="NCBI Taxonomy" id="763407"/>
    <lineage>
        <taxon>Eukaryota</taxon>
        <taxon>Fungi</taxon>
        <taxon>Fungi incertae sedis</taxon>
        <taxon>Mucoromycota</taxon>
        <taxon>Mucoromycotina</taxon>
        <taxon>Mucoromycetes</taxon>
        <taxon>Mucorales</taxon>
        <taxon>Phycomycetaceae</taxon>
        <taxon>Phycomyces</taxon>
    </lineage>
</organism>
<evidence type="ECO:0000313" key="2">
    <source>
        <dbReference type="Proteomes" id="UP000077315"/>
    </source>
</evidence>